<keyword evidence="11 13" id="KW-0472">Membrane</keyword>
<evidence type="ECO:0000256" key="13">
    <source>
        <dbReference type="SAM" id="Phobius"/>
    </source>
</evidence>
<reference evidence="15" key="1">
    <citation type="submission" date="2006-09" db="EMBL/GenBank/DDBJ databases">
        <title>Complete sequence of Rhodopseudomonas palustris BisA53.</title>
        <authorList>
            <consortium name="US DOE Joint Genome Institute"/>
            <person name="Copeland A."/>
            <person name="Lucas S."/>
            <person name="Lapidus A."/>
            <person name="Barry K."/>
            <person name="Detter J.C."/>
            <person name="Glavina del Rio T."/>
            <person name="Hammon N."/>
            <person name="Israni S."/>
            <person name="Dalin E."/>
            <person name="Tice H."/>
            <person name="Pitluck S."/>
            <person name="Chain P."/>
            <person name="Malfatti S."/>
            <person name="Shin M."/>
            <person name="Vergez L."/>
            <person name="Schmutz J."/>
            <person name="Larimer F."/>
            <person name="Land M."/>
            <person name="Hauser L."/>
            <person name="Pelletier D.A."/>
            <person name="Kyrpides N."/>
            <person name="Kim E."/>
            <person name="Harwood C.S."/>
            <person name="Oda Y."/>
            <person name="Richardson P."/>
        </authorList>
    </citation>
    <scope>NUCLEOTIDE SEQUENCE [LARGE SCALE GENOMIC DNA]</scope>
    <source>
        <strain evidence="15">BisA53</strain>
    </source>
</reference>
<dbReference type="KEGG" id="rpe:RPE_1636"/>
<dbReference type="GO" id="GO:0020037">
    <property type="term" value="F:heme binding"/>
    <property type="evidence" value="ECO:0007669"/>
    <property type="project" value="TreeGrafter"/>
</dbReference>
<feature type="transmembrane region" description="Helical" evidence="13">
    <location>
        <begin position="45"/>
        <end position="67"/>
    </location>
</feature>
<dbReference type="EMBL" id="CP000463">
    <property type="protein sequence ID" value="ABJ05585.1"/>
    <property type="molecule type" value="Genomic_DNA"/>
</dbReference>
<keyword evidence="10" id="KW-0408">Iron</keyword>
<dbReference type="HOGENOM" id="CLU_095321_4_1_5"/>
<dbReference type="InterPro" id="IPR052168">
    <property type="entry name" value="Cytochrome_b561_oxidase"/>
</dbReference>
<feature type="transmembrane region" description="Helical" evidence="13">
    <location>
        <begin position="88"/>
        <end position="108"/>
    </location>
</feature>
<dbReference type="GO" id="GO:0046872">
    <property type="term" value="F:metal ion binding"/>
    <property type="evidence" value="ECO:0007669"/>
    <property type="project" value="UniProtKB-KW"/>
</dbReference>
<feature type="transmembrane region" description="Helical" evidence="13">
    <location>
        <begin position="143"/>
        <end position="164"/>
    </location>
</feature>
<evidence type="ECO:0000256" key="1">
    <source>
        <dbReference type="ARBA" id="ARBA00001970"/>
    </source>
</evidence>
<evidence type="ECO:0000256" key="9">
    <source>
        <dbReference type="ARBA" id="ARBA00022989"/>
    </source>
</evidence>
<evidence type="ECO:0000256" key="11">
    <source>
        <dbReference type="ARBA" id="ARBA00023136"/>
    </source>
</evidence>
<evidence type="ECO:0000256" key="5">
    <source>
        <dbReference type="ARBA" id="ARBA00022617"/>
    </source>
</evidence>
<dbReference type="GO" id="GO:0022904">
    <property type="term" value="P:respiratory electron transport chain"/>
    <property type="evidence" value="ECO:0007669"/>
    <property type="project" value="InterPro"/>
</dbReference>
<accession>Q07R49</accession>
<name>Q07R49_RHOP5</name>
<evidence type="ECO:0000256" key="6">
    <source>
        <dbReference type="ARBA" id="ARBA00022692"/>
    </source>
</evidence>
<feature type="domain" description="Cytochrome b561 bacterial/Ni-hydrogenase" evidence="14">
    <location>
        <begin position="9"/>
        <end position="179"/>
    </location>
</feature>
<dbReference type="PANTHER" id="PTHR30529:SF1">
    <property type="entry name" value="CYTOCHROME B561 HOMOLOG 2"/>
    <property type="match status" value="1"/>
</dbReference>
<dbReference type="Pfam" id="PF01292">
    <property type="entry name" value="Ni_hydr_CYTB"/>
    <property type="match status" value="1"/>
</dbReference>
<keyword evidence="7" id="KW-0479">Metal-binding</keyword>
<evidence type="ECO:0000256" key="3">
    <source>
        <dbReference type="ARBA" id="ARBA00022448"/>
    </source>
</evidence>
<keyword evidence="9 13" id="KW-1133">Transmembrane helix</keyword>
<dbReference type="eggNOG" id="COG3038">
    <property type="taxonomic scope" value="Bacteria"/>
</dbReference>
<dbReference type="GO" id="GO:0005886">
    <property type="term" value="C:plasma membrane"/>
    <property type="evidence" value="ECO:0007669"/>
    <property type="project" value="UniProtKB-SubCell"/>
</dbReference>
<proteinExistence type="inferred from homology"/>
<dbReference type="Gene3D" id="1.20.950.20">
    <property type="entry name" value="Transmembrane di-heme cytochromes, Chain C"/>
    <property type="match status" value="1"/>
</dbReference>
<dbReference type="InterPro" id="IPR016174">
    <property type="entry name" value="Di-haem_cyt_TM"/>
</dbReference>
<comment type="similarity">
    <text evidence="12">Belongs to the cytochrome b561 family.</text>
</comment>
<keyword evidence="6 13" id="KW-0812">Transmembrane</keyword>
<organism evidence="15">
    <name type="scientific">Rhodopseudomonas palustris (strain BisA53)</name>
    <dbReference type="NCBI Taxonomy" id="316055"/>
    <lineage>
        <taxon>Bacteria</taxon>
        <taxon>Pseudomonadati</taxon>
        <taxon>Pseudomonadota</taxon>
        <taxon>Alphaproteobacteria</taxon>
        <taxon>Hyphomicrobiales</taxon>
        <taxon>Nitrobacteraceae</taxon>
        <taxon>Rhodopseudomonas</taxon>
    </lineage>
</organism>
<sequence>MLRNSTTTWGGVSRWLHWGLTVLIIAMLGFGWWMNNQVPRPDRLFYRSIHADIGYVVLLLMVLRLIWRGINPIPALPATMPAWQRVTAHVTHIGLYLLTIAVALLGWAHSGAHTPNYADWFGLFNVPQFTSPDKVWADRFEDMHIYAAYLLGGLIVFHLVAAYYHKLFKHDAVMERMLGRDKV</sequence>
<protein>
    <submittedName>
        <fullName evidence="15">Cytochrome B561</fullName>
    </submittedName>
</protein>
<dbReference type="STRING" id="316055.RPE_1636"/>
<evidence type="ECO:0000256" key="8">
    <source>
        <dbReference type="ARBA" id="ARBA00022982"/>
    </source>
</evidence>
<evidence type="ECO:0000256" key="12">
    <source>
        <dbReference type="ARBA" id="ARBA00037975"/>
    </source>
</evidence>
<keyword evidence="8" id="KW-0249">Electron transport</keyword>
<comment type="subcellular location">
    <subcellularLocation>
        <location evidence="2">Cell membrane</location>
        <topology evidence="2">Multi-pass membrane protein</topology>
    </subcellularLocation>
</comment>
<keyword evidence="4" id="KW-1003">Cell membrane</keyword>
<comment type="cofactor">
    <cofactor evidence="1">
        <name>heme b</name>
        <dbReference type="ChEBI" id="CHEBI:60344"/>
    </cofactor>
</comment>
<gene>
    <name evidence="15" type="ordered locus">RPE_1636</name>
</gene>
<feature type="transmembrane region" description="Helical" evidence="13">
    <location>
        <begin position="12"/>
        <end position="33"/>
    </location>
</feature>
<keyword evidence="3" id="KW-0813">Transport</keyword>
<evidence type="ECO:0000259" key="14">
    <source>
        <dbReference type="Pfam" id="PF01292"/>
    </source>
</evidence>
<evidence type="ECO:0000256" key="10">
    <source>
        <dbReference type="ARBA" id="ARBA00023004"/>
    </source>
</evidence>
<dbReference type="GO" id="GO:0009055">
    <property type="term" value="F:electron transfer activity"/>
    <property type="evidence" value="ECO:0007669"/>
    <property type="project" value="InterPro"/>
</dbReference>
<evidence type="ECO:0000256" key="7">
    <source>
        <dbReference type="ARBA" id="ARBA00022723"/>
    </source>
</evidence>
<dbReference type="AlphaFoldDB" id="Q07R49"/>
<dbReference type="OrthoDB" id="1247465at2"/>
<evidence type="ECO:0000256" key="2">
    <source>
        <dbReference type="ARBA" id="ARBA00004651"/>
    </source>
</evidence>
<evidence type="ECO:0000313" key="15">
    <source>
        <dbReference type="EMBL" id="ABJ05585.1"/>
    </source>
</evidence>
<dbReference type="PANTHER" id="PTHR30529">
    <property type="entry name" value="CYTOCHROME B561"/>
    <property type="match status" value="1"/>
</dbReference>
<evidence type="ECO:0000256" key="4">
    <source>
        <dbReference type="ARBA" id="ARBA00022475"/>
    </source>
</evidence>
<dbReference type="SUPFAM" id="SSF81342">
    <property type="entry name" value="Transmembrane di-heme cytochromes"/>
    <property type="match status" value="1"/>
</dbReference>
<keyword evidence="5" id="KW-0349">Heme</keyword>
<dbReference type="InterPro" id="IPR011577">
    <property type="entry name" value="Cyt_b561_bac/Ni-Hgenase"/>
</dbReference>